<comment type="caution">
    <text evidence="1">The sequence shown here is derived from an EMBL/GenBank/DDBJ whole genome shotgun (WGS) entry which is preliminary data.</text>
</comment>
<keyword evidence="2" id="KW-1185">Reference proteome</keyword>
<proteinExistence type="predicted"/>
<dbReference type="RefSeq" id="WP_166692141.1">
    <property type="nucleotide sequence ID" value="NZ_WAEL01000004.1"/>
</dbReference>
<sequence length="73" mass="8161">MARYVLHTSNPDGPTSDELDLIGQQTTVLDKSRRALLVEVDEPNADKLARQLPGWTVQPEVILPIPDTKQKLK</sequence>
<protein>
    <submittedName>
        <fullName evidence="1">Uncharacterized protein</fullName>
    </submittedName>
</protein>
<organism evidence="1 2">
    <name type="scientific">Fibrivirga algicola</name>
    <dbReference type="NCBI Taxonomy" id="2950420"/>
    <lineage>
        <taxon>Bacteria</taxon>
        <taxon>Pseudomonadati</taxon>
        <taxon>Bacteroidota</taxon>
        <taxon>Cytophagia</taxon>
        <taxon>Cytophagales</taxon>
        <taxon>Spirosomataceae</taxon>
        <taxon>Fibrivirga</taxon>
    </lineage>
</organism>
<evidence type="ECO:0000313" key="1">
    <source>
        <dbReference type="EMBL" id="NID10991.1"/>
    </source>
</evidence>
<dbReference type="EMBL" id="WAEL01000004">
    <property type="protein sequence ID" value="NID10991.1"/>
    <property type="molecule type" value="Genomic_DNA"/>
</dbReference>
<dbReference type="Proteomes" id="UP000606008">
    <property type="component" value="Unassembled WGS sequence"/>
</dbReference>
<reference evidence="2" key="1">
    <citation type="submission" date="2019-09" db="EMBL/GenBank/DDBJ databases">
        <authorList>
            <person name="Jung D.-H."/>
        </authorList>
    </citation>
    <scope>NUCLEOTIDE SEQUENCE [LARGE SCALE GENOMIC DNA]</scope>
    <source>
        <strain evidence="2">JA-25</strain>
    </source>
</reference>
<gene>
    <name evidence="1" type="ORF">F7231_12500</name>
</gene>
<name>A0ABX0QEZ1_9BACT</name>
<accession>A0ABX0QEZ1</accession>
<evidence type="ECO:0000313" key="2">
    <source>
        <dbReference type="Proteomes" id="UP000606008"/>
    </source>
</evidence>
<reference evidence="2" key="2">
    <citation type="submission" date="2023-07" db="EMBL/GenBank/DDBJ databases">
        <authorList>
            <person name="Jung D.-H."/>
        </authorList>
    </citation>
    <scope>NUCLEOTIDE SEQUENCE [LARGE SCALE GENOMIC DNA]</scope>
    <source>
        <strain evidence="2">JA-25</strain>
    </source>
</reference>